<keyword evidence="2" id="KW-1185">Reference proteome</keyword>
<evidence type="ECO:0000313" key="2">
    <source>
        <dbReference type="Proteomes" id="UP000004095"/>
    </source>
</evidence>
<sequence>MEIEFINSDLSESFLDIHTQIIQVIWTFFNKKNKYRGKYRH</sequence>
<dbReference type="EMBL" id="AAWS01000004">
    <property type="protein sequence ID" value="EAY30962.1"/>
    <property type="molecule type" value="Genomic_DNA"/>
</dbReference>
<dbReference type="Proteomes" id="UP000004095">
    <property type="component" value="Unassembled WGS sequence"/>
</dbReference>
<accession>A1ZEL1</accession>
<comment type="caution">
    <text evidence="1">The sequence shown here is derived from an EMBL/GenBank/DDBJ whole genome shotgun (WGS) entry which is preliminary data.</text>
</comment>
<gene>
    <name evidence="1" type="ORF">M23134_07369</name>
</gene>
<protein>
    <submittedName>
        <fullName evidence="1">Uncharacterized protein</fullName>
    </submittedName>
</protein>
<dbReference type="AlphaFoldDB" id="A1ZEL1"/>
<proteinExistence type="predicted"/>
<organism evidence="1 2">
    <name type="scientific">Microscilla marina ATCC 23134</name>
    <dbReference type="NCBI Taxonomy" id="313606"/>
    <lineage>
        <taxon>Bacteria</taxon>
        <taxon>Pseudomonadati</taxon>
        <taxon>Bacteroidota</taxon>
        <taxon>Cytophagia</taxon>
        <taxon>Cytophagales</taxon>
        <taxon>Microscillaceae</taxon>
        <taxon>Microscilla</taxon>
    </lineage>
</organism>
<evidence type="ECO:0000313" key="1">
    <source>
        <dbReference type="EMBL" id="EAY30962.1"/>
    </source>
</evidence>
<reference evidence="1 2" key="1">
    <citation type="submission" date="2007-01" db="EMBL/GenBank/DDBJ databases">
        <authorList>
            <person name="Haygood M."/>
            <person name="Podell S."/>
            <person name="Anderson C."/>
            <person name="Hopkinson B."/>
            <person name="Roe K."/>
            <person name="Barbeau K."/>
            <person name="Gaasterland T."/>
            <person name="Ferriera S."/>
            <person name="Johnson J."/>
            <person name="Kravitz S."/>
            <person name="Beeson K."/>
            <person name="Sutton G."/>
            <person name="Rogers Y.-H."/>
            <person name="Friedman R."/>
            <person name="Frazier M."/>
            <person name="Venter J.C."/>
        </authorList>
    </citation>
    <scope>NUCLEOTIDE SEQUENCE [LARGE SCALE GENOMIC DNA]</scope>
    <source>
        <strain evidence="1 2">ATCC 23134</strain>
    </source>
</reference>
<name>A1ZEL1_MICM2</name>